<evidence type="ECO:0008006" key="3">
    <source>
        <dbReference type="Google" id="ProtNLM"/>
    </source>
</evidence>
<accession>A0A1H3NLD3</accession>
<gene>
    <name evidence="1" type="ORF">SAMN05444412_103304</name>
</gene>
<sequence>MFGLFKKKSELEKLQESYKTILGKAHLESQRDRTASDKLMAEAEEIAKKIDALKAKG</sequence>
<reference evidence="1 2" key="1">
    <citation type="submission" date="2016-10" db="EMBL/GenBank/DDBJ databases">
        <authorList>
            <person name="Varghese N."/>
            <person name="Submissions S."/>
        </authorList>
    </citation>
    <scope>NUCLEOTIDE SEQUENCE [LARGE SCALE GENOMIC DNA]</scope>
    <source>
        <strain evidence="1 2">DSM 17997</strain>
    </source>
</reference>
<dbReference type="InterPro" id="IPR045493">
    <property type="entry name" value="DUF6435"/>
</dbReference>
<evidence type="ECO:0000313" key="1">
    <source>
        <dbReference type="EMBL" id="SDY89563.1"/>
    </source>
</evidence>
<dbReference type="Pfam" id="PF20027">
    <property type="entry name" value="DUF6435"/>
    <property type="match status" value="1"/>
</dbReference>
<organism evidence="1 2">
    <name type="scientific">Rhodonellum ikkaensis</name>
    <dbReference type="NCBI Taxonomy" id="336829"/>
    <lineage>
        <taxon>Bacteria</taxon>
        <taxon>Pseudomonadati</taxon>
        <taxon>Bacteroidota</taxon>
        <taxon>Cytophagia</taxon>
        <taxon>Cytophagales</taxon>
        <taxon>Cytophagaceae</taxon>
        <taxon>Rhodonellum</taxon>
    </lineage>
</organism>
<name>A0A1H3NLD3_9BACT</name>
<protein>
    <recommendedName>
        <fullName evidence="3">Lacal_2735 family protein</fullName>
    </recommendedName>
</protein>
<evidence type="ECO:0000313" key="2">
    <source>
        <dbReference type="Proteomes" id="UP000199663"/>
    </source>
</evidence>
<proteinExistence type="predicted"/>
<dbReference type="RefSeq" id="WP_019597257.1">
    <property type="nucleotide sequence ID" value="NZ_FNQC01000003.1"/>
</dbReference>
<comment type="caution">
    <text evidence="1">The sequence shown here is derived from an EMBL/GenBank/DDBJ whole genome shotgun (WGS) entry which is preliminary data.</text>
</comment>
<keyword evidence="2" id="KW-1185">Reference proteome</keyword>
<dbReference type="NCBIfam" id="NF033487">
    <property type="entry name" value="Lacal_2735_fam"/>
    <property type="match status" value="1"/>
</dbReference>
<dbReference type="Proteomes" id="UP000199663">
    <property type="component" value="Unassembled WGS sequence"/>
</dbReference>
<dbReference type="EMBL" id="FNQC01000003">
    <property type="protein sequence ID" value="SDY89563.1"/>
    <property type="molecule type" value="Genomic_DNA"/>
</dbReference>